<dbReference type="SMART" id="SM00382">
    <property type="entry name" value="AAA"/>
    <property type="match status" value="1"/>
</dbReference>
<accession>A0A7Z9DX36</accession>
<gene>
    <name evidence="2" type="ORF">PL8927_50089</name>
</gene>
<dbReference type="PANTHER" id="PTHR34301">
    <property type="entry name" value="DNA-BINDING PROTEIN-RELATED"/>
    <property type="match status" value="1"/>
</dbReference>
<name>A0A7Z9DX36_9CYAN</name>
<dbReference type="SUPFAM" id="SSF46894">
    <property type="entry name" value="C-terminal effector domain of the bipartite response regulators"/>
    <property type="match status" value="1"/>
</dbReference>
<dbReference type="GO" id="GO:0003677">
    <property type="term" value="F:DNA binding"/>
    <property type="evidence" value="ECO:0007669"/>
    <property type="project" value="InterPro"/>
</dbReference>
<feature type="domain" description="AAA+ ATPase" evidence="1">
    <location>
        <begin position="183"/>
        <end position="329"/>
    </location>
</feature>
<dbReference type="EMBL" id="CZCU02000124">
    <property type="protein sequence ID" value="VXD15626.1"/>
    <property type="molecule type" value="Genomic_DNA"/>
</dbReference>
<keyword evidence="3" id="KW-1185">Reference proteome</keyword>
<dbReference type="Pfam" id="PF13173">
    <property type="entry name" value="AAA_14"/>
    <property type="match status" value="1"/>
</dbReference>
<dbReference type="InterPro" id="IPR036388">
    <property type="entry name" value="WH-like_DNA-bd_sf"/>
</dbReference>
<sequence>MSLDVKCLRPEIFSLRIAVGSHPRQSRLQYTQMRIQQDQMDSISQEESAKFEQTLANLPARRREILLKLLVGETDDQISESLAIHPGTVRKQISNLCDDFGLKDVEGERRPKRADLITLVAKCKPELLGSNTVAIKNPIVQPEQNLSTSLPNPFVPINGFINNPQLFFGREKEIKRIFETLNSGSSVAIIGERQIGKSSLLMEISRQAKTLLLQPREPIYLNLQDIHDDDDFYQFLCDSVGIDFCKGYRLSRNLQNHRLLLIIDELEKMTWDGFTNNIRGQLRGLAEGMNAPLRLVVAACTSLDQLFPDSQDIGMTSPFTGICIEYKLEKWDEKTIREFIASRLNFPLLTPDSKNITFSEDQIKQLINDSEGHPQKLMVLCNQTFNCYLEKLS</sequence>
<dbReference type="SUPFAM" id="SSF52540">
    <property type="entry name" value="P-loop containing nucleoside triphosphate hydrolases"/>
    <property type="match status" value="1"/>
</dbReference>
<dbReference type="Gene3D" id="3.40.50.300">
    <property type="entry name" value="P-loop containing nucleotide triphosphate hydrolases"/>
    <property type="match status" value="1"/>
</dbReference>
<comment type="caution">
    <text evidence="2">The sequence shown here is derived from an EMBL/GenBank/DDBJ whole genome shotgun (WGS) entry which is preliminary data.</text>
</comment>
<dbReference type="InterPro" id="IPR003593">
    <property type="entry name" value="AAA+_ATPase"/>
</dbReference>
<dbReference type="InterPro" id="IPR016032">
    <property type="entry name" value="Sig_transdc_resp-reg_C-effctor"/>
</dbReference>
<dbReference type="InterPro" id="IPR041682">
    <property type="entry name" value="AAA_14"/>
</dbReference>
<protein>
    <recommendedName>
        <fullName evidence="1">AAA+ ATPase domain-containing protein</fullName>
    </recommendedName>
</protein>
<dbReference type="PANTHER" id="PTHR34301:SF8">
    <property type="entry name" value="ATPASE DOMAIN-CONTAINING PROTEIN"/>
    <property type="match status" value="1"/>
</dbReference>
<dbReference type="InterPro" id="IPR027417">
    <property type="entry name" value="P-loop_NTPase"/>
</dbReference>
<evidence type="ECO:0000313" key="2">
    <source>
        <dbReference type="EMBL" id="VXD15626.1"/>
    </source>
</evidence>
<dbReference type="AlphaFoldDB" id="A0A7Z9DX36"/>
<evidence type="ECO:0000313" key="3">
    <source>
        <dbReference type="Proteomes" id="UP000184550"/>
    </source>
</evidence>
<reference evidence="2" key="1">
    <citation type="submission" date="2019-10" db="EMBL/GenBank/DDBJ databases">
        <authorList>
            <consortium name="Genoscope - CEA"/>
            <person name="William W."/>
        </authorList>
    </citation>
    <scope>NUCLEOTIDE SEQUENCE [LARGE SCALE GENOMIC DNA]</scope>
    <source>
        <strain evidence="2">BBR_PRJEB10992</strain>
    </source>
</reference>
<evidence type="ECO:0000259" key="1">
    <source>
        <dbReference type="SMART" id="SM00382"/>
    </source>
</evidence>
<dbReference type="GO" id="GO:0006355">
    <property type="term" value="P:regulation of DNA-templated transcription"/>
    <property type="evidence" value="ECO:0007669"/>
    <property type="project" value="InterPro"/>
</dbReference>
<proteinExistence type="predicted"/>
<dbReference type="Gene3D" id="1.10.10.10">
    <property type="entry name" value="Winged helix-like DNA-binding domain superfamily/Winged helix DNA-binding domain"/>
    <property type="match status" value="1"/>
</dbReference>
<dbReference type="Proteomes" id="UP000184550">
    <property type="component" value="Unassembled WGS sequence"/>
</dbReference>
<organism evidence="2 3">
    <name type="scientific">Planktothrix serta PCC 8927</name>
    <dbReference type="NCBI Taxonomy" id="671068"/>
    <lineage>
        <taxon>Bacteria</taxon>
        <taxon>Bacillati</taxon>
        <taxon>Cyanobacteriota</taxon>
        <taxon>Cyanophyceae</taxon>
        <taxon>Oscillatoriophycideae</taxon>
        <taxon>Oscillatoriales</taxon>
        <taxon>Microcoleaceae</taxon>
        <taxon>Planktothrix</taxon>
    </lineage>
</organism>